<evidence type="ECO:0000256" key="1">
    <source>
        <dbReference type="SAM" id="MobiDB-lite"/>
    </source>
</evidence>
<sequence>MSAESQAEAESPSSEDEGAHKKHLRSTALHIPGRGRILLEGPLTPEAILRLREEGTLDAPWAEVLLRMVQPPAQSPLDAHEVRSLAERLGFLSQRSMAKGFTLTLPRGMQFEACLEAFNQRALDALEAEAYEVPDVYDPSVSAIAELTEHYERQGRVIHVNNGKSSARNAWRLSYAADPLLFAWLGGRKLLRGALPYTVYTHTRFLRSFQSGELNGLDKVRQFSFPELHTFLPQEAMAERYLWHTRQMAQAMEQLMGRGWVQRLEVSEELAAEHPTLLSALAEAVNVPTLVLTFDRMELYYRMKTMMVADAGYRALMLYNMQWDELNGARFGITLEDGTPVSILHASLAGGISRLLPCLLGQALMGKREQTLPVEYSRPHLTLYAVGGVTDAAAIARRSLGDAVHVTAVTPERLGKEISNLKQAWHPYFAVIGPGEAAGEPLRIQSTQSKDTVPAAQWLEQHAGRLALFRPTRELQRRQGLPFR</sequence>
<dbReference type="Proteomes" id="UP000199181">
    <property type="component" value="Unassembled WGS sequence"/>
</dbReference>
<evidence type="ECO:0008006" key="4">
    <source>
        <dbReference type="Google" id="ProtNLM"/>
    </source>
</evidence>
<accession>A0A1I0L7J8</accession>
<organism evidence="2 3">
    <name type="scientific">Stigmatella erecta</name>
    <dbReference type="NCBI Taxonomy" id="83460"/>
    <lineage>
        <taxon>Bacteria</taxon>
        <taxon>Pseudomonadati</taxon>
        <taxon>Myxococcota</taxon>
        <taxon>Myxococcia</taxon>
        <taxon>Myxococcales</taxon>
        <taxon>Cystobacterineae</taxon>
        <taxon>Archangiaceae</taxon>
        <taxon>Stigmatella</taxon>
    </lineage>
</organism>
<evidence type="ECO:0000313" key="2">
    <source>
        <dbReference type="EMBL" id="SEU35743.1"/>
    </source>
</evidence>
<dbReference type="RefSeq" id="WP_093525415.1">
    <property type="nucleotide sequence ID" value="NZ_FOIJ01000021.1"/>
</dbReference>
<evidence type="ECO:0000313" key="3">
    <source>
        <dbReference type="Proteomes" id="UP000199181"/>
    </source>
</evidence>
<dbReference type="InterPro" id="IPR045864">
    <property type="entry name" value="aa-tRNA-synth_II/BPL/LPL"/>
</dbReference>
<gene>
    <name evidence="2" type="ORF">SAMN05443639_12121</name>
</gene>
<dbReference type="Gene3D" id="3.30.930.10">
    <property type="entry name" value="Bira Bifunctional Protein, Domain 2"/>
    <property type="match status" value="1"/>
</dbReference>
<dbReference type="SUPFAM" id="SSF55681">
    <property type="entry name" value="Class II aaRS and biotin synthetases"/>
    <property type="match status" value="1"/>
</dbReference>
<reference evidence="3" key="1">
    <citation type="submission" date="2016-10" db="EMBL/GenBank/DDBJ databases">
        <authorList>
            <person name="Varghese N."/>
            <person name="Submissions S."/>
        </authorList>
    </citation>
    <scope>NUCLEOTIDE SEQUENCE [LARGE SCALE GENOMIC DNA]</scope>
    <source>
        <strain evidence="3">DSM 16858</strain>
    </source>
</reference>
<keyword evidence="3" id="KW-1185">Reference proteome</keyword>
<proteinExistence type="predicted"/>
<protein>
    <recommendedName>
        <fullName evidence="4">Histidine--tRNA ligase</fullName>
    </recommendedName>
</protein>
<name>A0A1I0L7J8_9BACT</name>
<dbReference type="EMBL" id="FOIJ01000021">
    <property type="protein sequence ID" value="SEU35743.1"/>
    <property type="molecule type" value="Genomic_DNA"/>
</dbReference>
<feature type="compositionally biased region" description="Low complexity" evidence="1">
    <location>
        <begin position="1"/>
        <end position="12"/>
    </location>
</feature>
<feature type="region of interest" description="Disordered" evidence="1">
    <location>
        <begin position="1"/>
        <end position="26"/>
    </location>
</feature>
<dbReference type="AlphaFoldDB" id="A0A1I0L7J8"/>